<evidence type="ECO:0000313" key="2">
    <source>
        <dbReference type="EMBL" id="CAI5452306.1"/>
    </source>
</evidence>
<dbReference type="SUPFAM" id="SSF47576">
    <property type="entry name" value="Calponin-homology domain, CH-domain"/>
    <property type="match status" value="1"/>
</dbReference>
<reference evidence="2" key="1">
    <citation type="submission" date="2022-11" db="EMBL/GenBank/DDBJ databases">
        <authorList>
            <person name="Kikuchi T."/>
        </authorList>
    </citation>
    <scope>NUCLEOTIDE SEQUENCE</scope>
    <source>
        <strain evidence="2">PS1010</strain>
    </source>
</reference>
<feature type="domain" description="Calponin-homology (CH)" evidence="1">
    <location>
        <begin position="283"/>
        <end position="357"/>
    </location>
</feature>
<keyword evidence="3" id="KW-1185">Reference proteome</keyword>
<dbReference type="InterPro" id="IPR036872">
    <property type="entry name" value="CH_dom_sf"/>
</dbReference>
<gene>
    <name evidence="2" type="ORF">CAMP_LOCUS14943</name>
</gene>
<evidence type="ECO:0000313" key="3">
    <source>
        <dbReference type="Proteomes" id="UP001152747"/>
    </source>
</evidence>
<name>A0A9P1N8R6_9PELO</name>
<dbReference type="Pfam" id="PF00307">
    <property type="entry name" value="CH"/>
    <property type="match status" value="1"/>
</dbReference>
<protein>
    <recommendedName>
        <fullName evidence="1">Calponin-homology (CH) domain-containing protein</fullName>
    </recommendedName>
</protein>
<proteinExistence type="predicted"/>
<dbReference type="EMBL" id="CANHGI010000005">
    <property type="protein sequence ID" value="CAI5452306.1"/>
    <property type="molecule type" value="Genomic_DNA"/>
</dbReference>
<comment type="caution">
    <text evidence="2">The sequence shown here is derived from an EMBL/GenBank/DDBJ whole genome shotgun (WGS) entry which is preliminary data.</text>
</comment>
<accession>A0A9P1N8R6</accession>
<dbReference type="InterPro" id="IPR001715">
    <property type="entry name" value="CH_dom"/>
</dbReference>
<dbReference type="Gene3D" id="1.10.418.10">
    <property type="entry name" value="Calponin-like domain"/>
    <property type="match status" value="1"/>
</dbReference>
<sequence length="473" mass="55181">MGRRICALLFMSTSFGFISAWFGATTFDHINMKIDNFRDSYQLLSNDIHQHFSKLSTFLNASLDSEHKHPELEINHESKDMNAIFRKIRSLMKFEHKTDTSTHFEKEIKGLRKLLSDSKLDEKIENLLSKRLVMCKSDFCINVNIGLQNVLLHILLSFHQTRLLIGLEAIFKKKIDNVIHFIVNNVFKTTSKKPANIHFLSTIIKLLFLIGKSVELNLIPTLTRMFNKSSEYREFDGILNDLSKEILAGSSITFKKALVRLGFDFNFIQSFIDDYDYTISGFRSFSNGLVFARLVEQFKKGTIKWYAIQQPKTRLRKLKNVEIVLESLENLNFKYDAVKIVQGDEKTILRTIWKILNIQEVYTETPQNLRHYLSFDEQMLRKCQFYGEKLNVDVPSLESLLDGELFAKAWKTMAFTHHTIEFSTVPIDRFIEIILLKYLGIDRKLAIYIGLFIQAYFGKLEILNELQKHVNKN</sequence>
<evidence type="ECO:0000259" key="1">
    <source>
        <dbReference type="Pfam" id="PF00307"/>
    </source>
</evidence>
<dbReference type="Proteomes" id="UP001152747">
    <property type="component" value="Unassembled WGS sequence"/>
</dbReference>
<dbReference type="AlphaFoldDB" id="A0A9P1N8R6"/>
<dbReference type="OrthoDB" id="5870774at2759"/>
<organism evidence="2 3">
    <name type="scientific">Caenorhabditis angaria</name>
    <dbReference type="NCBI Taxonomy" id="860376"/>
    <lineage>
        <taxon>Eukaryota</taxon>
        <taxon>Metazoa</taxon>
        <taxon>Ecdysozoa</taxon>
        <taxon>Nematoda</taxon>
        <taxon>Chromadorea</taxon>
        <taxon>Rhabditida</taxon>
        <taxon>Rhabditina</taxon>
        <taxon>Rhabditomorpha</taxon>
        <taxon>Rhabditoidea</taxon>
        <taxon>Rhabditidae</taxon>
        <taxon>Peloderinae</taxon>
        <taxon>Caenorhabditis</taxon>
    </lineage>
</organism>